<dbReference type="InterPro" id="IPR010540">
    <property type="entry name" value="CmpB_TMEM229"/>
</dbReference>
<proteinExistence type="predicted"/>
<dbReference type="Pfam" id="PF06541">
    <property type="entry name" value="ABC_trans_CmpB"/>
    <property type="match status" value="1"/>
</dbReference>
<feature type="transmembrane region" description="Helical" evidence="1">
    <location>
        <begin position="45"/>
        <end position="61"/>
    </location>
</feature>
<dbReference type="RefSeq" id="WP_128213381.1">
    <property type="nucleotide sequence ID" value="NZ_CP025746.1"/>
</dbReference>
<feature type="transmembrane region" description="Helical" evidence="1">
    <location>
        <begin position="108"/>
        <end position="129"/>
    </location>
</feature>
<keyword evidence="1" id="KW-0472">Membrane</keyword>
<gene>
    <name evidence="2" type="ORF">C1I91_13635</name>
</gene>
<dbReference type="Proteomes" id="UP000286268">
    <property type="component" value="Chromosome"/>
</dbReference>
<keyword evidence="1" id="KW-0812">Transmembrane</keyword>
<keyword evidence="1" id="KW-1133">Transmembrane helix</keyword>
<accession>A0A3R5U992</accession>
<dbReference type="OrthoDB" id="9789229at2"/>
<feature type="transmembrane region" description="Helical" evidence="1">
    <location>
        <begin position="6"/>
        <end position="25"/>
    </location>
</feature>
<name>A0A3R5U992_9CLOT</name>
<dbReference type="KEGG" id="cmah:C1I91_13635"/>
<sequence length="190" mass="22934">MNFFIFLGSIFIIYSFLGWIVENIYCYYKLGRFQNDGFLNGPYKPMYGFAFTLLVLLNRFAHRHLILLLIICLIIPTFIEYITGHILKNFYDKIYWDYSEEPLNFKGLVCAKFSVYWMVLSLMCIYIMEPFINKLFFTFESILPVIVPFMLLIIVMDFFIVLYLKLKEKNYISKFNYLNIFSRFKILKKK</sequence>
<dbReference type="EMBL" id="CP025746">
    <property type="protein sequence ID" value="QAA32594.1"/>
    <property type="molecule type" value="Genomic_DNA"/>
</dbReference>
<feature type="transmembrane region" description="Helical" evidence="1">
    <location>
        <begin position="141"/>
        <end position="164"/>
    </location>
</feature>
<keyword evidence="3" id="KW-1185">Reference proteome</keyword>
<evidence type="ECO:0008006" key="4">
    <source>
        <dbReference type="Google" id="ProtNLM"/>
    </source>
</evidence>
<evidence type="ECO:0000313" key="3">
    <source>
        <dbReference type="Proteomes" id="UP000286268"/>
    </source>
</evidence>
<organism evidence="2 3">
    <name type="scientific">Clostridium manihotivorum</name>
    <dbReference type="NCBI Taxonomy" id="2320868"/>
    <lineage>
        <taxon>Bacteria</taxon>
        <taxon>Bacillati</taxon>
        <taxon>Bacillota</taxon>
        <taxon>Clostridia</taxon>
        <taxon>Eubacteriales</taxon>
        <taxon>Clostridiaceae</taxon>
        <taxon>Clostridium</taxon>
    </lineage>
</organism>
<dbReference type="AlphaFoldDB" id="A0A3R5U992"/>
<reference evidence="2 3" key="1">
    <citation type="submission" date="2018-01" db="EMBL/GenBank/DDBJ databases">
        <title>Genome Sequencing and Assembly of Anaerobacter polyendosporus strain CT4.</title>
        <authorList>
            <person name="Tachaapaikoon C."/>
            <person name="Sutheeworapong S."/>
            <person name="Jenjaroenpun P."/>
            <person name="Wongsurawat T."/>
            <person name="Nookeaw I."/>
            <person name="Cheawchanlertfa P."/>
            <person name="Kosugi A."/>
            <person name="Cheevadhanarak S."/>
            <person name="Ratanakhanokchai K."/>
        </authorList>
    </citation>
    <scope>NUCLEOTIDE SEQUENCE [LARGE SCALE GENOMIC DNA]</scope>
    <source>
        <strain evidence="2 3">CT4</strain>
    </source>
</reference>
<feature type="transmembrane region" description="Helical" evidence="1">
    <location>
        <begin position="67"/>
        <end position="87"/>
    </location>
</feature>
<evidence type="ECO:0000256" key="1">
    <source>
        <dbReference type="SAM" id="Phobius"/>
    </source>
</evidence>
<evidence type="ECO:0000313" key="2">
    <source>
        <dbReference type="EMBL" id="QAA32594.1"/>
    </source>
</evidence>
<protein>
    <recommendedName>
        <fullName evidence="4">ABC-transporter type IV</fullName>
    </recommendedName>
</protein>